<name>A0A1H7AU81_9RHOB</name>
<dbReference type="RefSeq" id="WP_092366671.1">
    <property type="nucleotide sequence ID" value="NZ_BMGV01000006.1"/>
</dbReference>
<evidence type="ECO:0000256" key="1">
    <source>
        <dbReference type="SAM" id="Phobius"/>
    </source>
</evidence>
<proteinExistence type="predicted"/>
<evidence type="ECO:0000313" key="2">
    <source>
        <dbReference type="EMBL" id="SEJ65410.1"/>
    </source>
</evidence>
<feature type="transmembrane region" description="Helical" evidence="1">
    <location>
        <begin position="52"/>
        <end position="72"/>
    </location>
</feature>
<dbReference type="EMBL" id="FNYD01000006">
    <property type="protein sequence ID" value="SEJ65410.1"/>
    <property type="molecule type" value="Genomic_DNA"/>
</dbReference>
<dbReference type="AlphaFoldDB" id="A0A1H7AU81"/>
<dbReference type="STRING" id="1227549.SAMN05444007_10657"/>
<organism evidence="2 3">
    <name type="scientific">Cribrihabitans marinus</name>
    <dbReference type="NCBI Taxonomy" id="1227549"/>
    <lineage>
        <taxon>Bacteria</taxon>
        <taxon>Pseudomonadati</taxon>
        <taxon>Pseudomonadota</taxon>
        <taxon>Alphaproteobacteria</taxon>
        <taxon>Rhodobacterales</taxon>
        <taxon>Paracoccaceae</taxon>
        <taxon>Cribrihabitans</taxon>
    </lineage>
</organism>
<keyword evidence="1" id="KW-1133">Transmembrane helix</keyword>
<dbReference type="OrthoDB" id="7866534at2"/>
<evidence type="ECO:0000313" key="3">
    <source>
        <dbReference type="Proteomes" id="UP000199379"/>
    </source>
</evidence>
<keyword evidence="1" id="KW-0812">Transmembrane</keyword>
<keyword evidence="1" id="KW-0472">Membrane</keyword>
<protein>
    <submittedName>
        <fullName evidence="2">Uncharacterized protein</fullName>
    </submittedName>
</protein>
<accession>A0A1H7AU81</accession>
<reference evidence="2 3" key="1">
    <citation type="submission" date="2016-10" db="EMBL/GenBank/DDBJ databases">
        <authorList>
            <person name="de Groot N.N."/>
        </authorList>
    </citation>
    <scope>NUCLEOTIDE SEQUENCE [LARGE SCALE GENOMIC DNA]</scope>
    <source>
        <strain evidence="2 3">DSM 29340</strain>
    </source>
</reference>
<dbReference type="Proteomes" id="UP000199379">
    <property type="component" value="Unassembled WGS sequence"/>
</dbReference>
<gene>
    <name evidence="2" type="ORF">SAMN05444007_10657</name>
</gene>
<sequence>MVDQSHAQFDRRIAGLTKKHQAMSRGYSARLRPDGLIVVKPRRKRLAVSPKAFIMFAAAFFAFKGFLLASLGTTTYEQRLERLDAGTSVERAGAWVMQVDPLSQFLAQKLGTLLR</sequence>
<keyword evidence="3" id="KW-1185">Reference proteome</keyword>